<name>C8X6G5_NAKMY</name>
<evidence type="ECO:0000313" key="4">
    <source>
        <dbReference type="EMBL" id="ACV78820.1"/>
    </source>
</evidence>
<dbReference type="KEGG" id="nml:Namu_2451"/>
<dbReference type="SUPFAM" id="SSF54631">
    <property type="entry name" value="CBS-domain pair"/>
    <property type="match status" value="1"/>
</dbReference>
<reference evidence="4 5" key="2">
    <citation type="journal article" date="2010" name="Stand. Genomic Sci.">
        <title>Complete genome sequence of Nakamurella multipartita type strain (Y-104).</title>
        <authorList>
            <person name="Tice H."/>
            <person name="Mayilraj S."/>
            <person name="Sims D."/>
            <person name="Lapidus A."/>
            <person name="Nolan M."/>
            <person name="Lucas S."/>
            <person name="Glavina Del Rio T."/>
            <person name="Copeland A."/>
            <person name="Cheng J.F."/>
            <person name="Meincke L."/>
            <person name="Bruce D."/>
            <person name="Goodwin L."/>
            <person name="Pitluck S."/>
            <person name="Ivanova N."/>
            <person name="Mavromatis K."/>
            <person name="Ovchinnikova G."/>
            <person name="Pati A."/>
            <person name="Chen A."/>
            <person name="Palaniappan K."/>
            <person name="Land M."/>
            <person name="Hauser L."/>
            <person name="Chang Y.J."/>
            <person name="Jeffries C.D."/>
            <person name="Detter J.C."/>
            <person name="Brettin T."/>
            <person name="Rohde M."/>
            <person name="Goker M."/>
            <person name="Bristow J."/>
            <person name="Eisen J.A."/>
            <person name="Markowitz V."/>
            <person name="Hugenholtz P."/>
            <person name="Kyrpides N.C."/>
            <person name="Klenk H.P."/>
            <person name="Chen F."/>
        </authorList>
    </citation>
    <scope>NUCLEOTIDE SEQUENCE [LARGE SCALE GENOMIC DNA]</scope>
    <source>
        <strain evidence="5">ATCC 700099 / DSM 44233 / CIP 104796 / JCM 9543 / NBRC 105858 / Y-104</strain>
    </source>
</reference>
<reference evidence="5" key="1">
    <citation type="submission" date="2009-09" db="EMBL/GenBank/DDBJ databases">
        <title>The complete genome of Nakamurella multipartita DSM 44233.</title>
        <authorList>
            <consortium name="US DOE Joint Genome Institute (JGI-PGF)"/>
            <person name="Lucas S."/>
            <person name="Copeland A."/>
            <person name="Lapidus A."/>
            <person name="Glavina del Rio T."/>
            <person name="Dalin E."/>
            <person name="Tice H."/>
            <person name="Bruce D."/>
            <person name="Goodwin L."/>
            <person name="Pitluck S."/>
            <person name="Kyrpides N."/>
            <person name="Mavromatis K."/>
            <person name="Ivanova N."/>
            <person name="Ovchinnikova G."/>
            <person name="Sims D."/>
            <person name="Meincke L."/>
            <person name="Brettin T."/>
            <person name="Detter J.C."/>
            <person name="Han C."/>
            <person name="Larimer F."/>
            <person name="Land M."/>
            <person name="Hauser L."/>
            <person name="Markowitz V."/>
            <person name="Cheng J.-F."/>
            <person name="Hugenholtz P."/>
            <person name="Woyke T."/>
            <person name="Wu D."/>
            <person name="Klenk H.-P."/>
            <person name="Eisen J.A."/>
        </authorList>
    </citation>
    <scope>NUCLEOTIDE SEQUENCE [LARGE SCALE GENOMIC DNA]</scope>
    <source>
        <strain evidence="5">ATCC 700099 / DSM 44233 / CIP 104796 / JCM 9543 / NBRC 105858 / Y-104</strain>
    </source>
</reference>
<dbReference type="SMART" id="SM00116">
    <property type="entry name" value="CBS"/>
    <property type="match status" value="2"/>
</dbReference>
<evidence type="ECO:0000313" key="5">
    <source>
        <dbReference type="Proteomes" id="UP000002218"/>
    </source>
</evidence>
<sequence length="141" mass="15226">MRVRDVMSHPVITVAPTTEAAIAARVLYSHGFTALPVVDDGRLVGIVTEADLITAPPEDGAHRWRRGSATGPLRVGEVMTSPVESLTPGAEAVDAARIMVDERIRCLPIVDGRHVVGILTRRDLLEAGVVDTRPSEREPNY</sequence>
<dbReference type="RefSeq" id="WP_015747708.1">
    <property type="nucleotide sequence ID" value="NC_013235.1"/>
</dbReference>
<feature type="domain" description="CBS" evidence="3">
    <location>
        <begin position="7"/>
        <end position="62"/>
    </location>
</feature>
<organism evidence="4 5">
    <name type="scientific">Nakamurella multipartita (strain ATCC 700099 / DSM 44233 / CIP 104796 / JCM 9543 / NBRC 105858 / Y-104)</name>
    <name type="common">Microsphaera multipartita</name>
    <dbReference type="NCBI Taxonomy" id="479431"/>
    <lineage>
        <taxon>Bacteria</taxon>
        <taxon>Bacillati</taxon>
        <taxon>Actinomycetota</taxon>
        <taxon>Actinomycetes</taxon>
        <taxon>Nakamurellales</taxon>
        <taxon>Nakamurellaceae</taxon>
        <taxon>Nakamurella</taxon>
    </lineage>
</organism>
<keyword evidence="5" id="KW-1185">Reference proteome</keyword>
<dbReference type="InterPro" id="IPR051257">
    <property type="entry name" value="Diverse_CBS-Domain"/>
</dbReference>
<dbReference type="Proteomes" id="UP000002218">
    <property type="component" value="Chromosome"/>
</dbReference>
<dbReference type="PROSITE" id="PS51371">
    <property type="entry name" value="CBS"/>
    <property type="match status" value="2"/>
</dbReference>
<gene>
    <name evidence="4" type="ordered locus">Namu_2451</name>
</gene>
<evidence type="ECO:0000256" key="2">
    <source>
        <dbReference type="PROSITE-ProRule" id="PRU00703"/>
    </source>
</evidence>
<proteinExistence type="predicted"/>
<keyword evidence="1 2" id="KW-0129">CBS domain</keyword>
<dbReference type="PANTHER" id="PTHR43080">
    <property type="entry name" value="CBS DOMAIN-CONTAINING PROTEIN CBSX3, MITOCHONDRIAL"/>
    <property type="match status" value="1"/>
</dbReference>
<protein>
    <submittedName>
        <fullName evidence="4">CBS domain containing membrane protein</fullName>
    </submittedName>
</protein>
<dbReference type="HOGENOM" id="CLU_040681_12_0_11"/>
<dbReference type="EMBL" id="CP001737">
    <property type="protein sequence ID" value="ACV78820.1"/>
    <property type="molecule type" value="Genomic_DNA"/>
</dbReference>
<dbReference type="eggNOG" id="COG0517">
    <property type="taxonomic scope" value="Bacteria"/>
</dbReference>
<dbReference type="PANTHER" id="PTHR43080:SF2">
    <property type="entry name" value="CBS DOMAIN-CONTAINING PROTEIN"/>
    <property type="match status" value="1"/>
</dbReference>
<dbReference type="AlphaFoldDB" id="C8X6G5"/>
<dbReference type="Gene3D" id="3.10.580.10">
    <property type="entry name" value="CBS-domain"/>
    <property type="match status" value="1"/>
</dbReference>
<dbReference type="InParanoid" id="C8X6G5"/>
<evidence type="ECO:0000259" key="3">
    <source>
        <dbReference type="PROSITE" id="PS51371"/>
    </source>
</evidence>
<dbReference type="InterPro" id="IPR000644">
    <property type="entry name" value="CBS_dom"/>
</dbReference>
<dbReference type="InterPro" id="IPR046342">
    <property type="entry name" value="CBS_dom_sf"/>
</dbReference>
<feature type="domain" description="CBS" evidence="3">
    <location>
        <begin position="79"/>
        <end position="135"/>
    </location>
</feature>
<dbReference type="Pfam" id="PF00571">
    <property type="entry name" value="CBS"/>
    <property type="match status" value="2"/>
</dbReference>
<dbReference type="STRING" id="479431.Namu_2451"/>
<accession>C8X6G5</accession>
<evidence type="ECO:0000256" key="1">
    <source>
        <dbReference type="ARBA" id="ARBA00023122"/>
    </source>
</evidence>